<feature type="region of interest" description="Disordered" evidence="3">
    <location>
        <begin position="279"/>
        <end position="299"/>
    </location>
</feature>
<dbReference type="GO" id="GO:0007039">
    <property type="term" value="P:protein catabolic process in the vacuole"/>
    <property type="evidence" value="ECO:0007669"/>
    <property type="project" value="TreeGrafter"/>
</dbReference>
<dbReference type="GO" id="GO:0045721">
    <property type="term" value="P:negative regulation of gluconeogenesis"/>
    <property type="evidence" value="ECO:0007669"/>
    <property type="project" value="TreeGrafter"/>
</dbReference>
<dbReference type="AlphaFoldDB" id="A0AA38YC38"/>
<reference evidence="4" key="1">
    <citation type="submission" date="2022-10" db="EMBL/GenBank/DDBJ databases">
        <title>Culturing micro-colonial fungi from biological soil crusts in the Mojave desert and describing Neophaeococcomyces mojavensis, and introducing the new genera and species Taxawa tesnikishii.</title>
        <authorList>
            <person name="Kurbessoian T."/>
            <person name="Stajich J.E."/>
        </authorList>
    </citation>
    <scope>NUCLEOTIDE SEQUENCE</scope>
    <source>
        <strain evidence="4">TK_35</strain>
    </source>
</reference>
<evidence type="ECO:0000256" key="3">
    <source>
        <dbReference type="SAM" id="MobiDB-lite"/>
    </source>
</evidence>
<dbReference type="InterPro" id="IPR018618">
    <property type="entry name" value="GID4/10-like"/>
</dbReference>
<name>A0AA38YC38_9EURO</name>
<dbReference type="Pfam" id="PF09783">
    <property type="entry name" value="Vac_ImportDeg"/>
    <property type="match status" value="1"/>
</dbReference>
<gene>
    <name evidence="4" type="ORF">H2204_002662</name>
</gene>
<evidence type="ECO:0000313" key="5">
    <source>
        <dbReference type="Proteomes" id="UP001172681"/>
    </source>
</evidence>
<evidence type="ECO:0000313" key="4">
    <source>
        <dbReference type="EMBL" id="KAJ9641600.1"/>
    </source>
</evidence>
<feature type="region of interest" description="Disordered" evidence="3">
    <location>
        <begin position="603"/>
        <end position="632"/>
    </location>
</feature>
<dbReference type="PANTHER" id="PTHR14534">
    <property type="entry name" value="VACUOLAR IMPORT AND DEGRADATION PROTEIN 24"/>
    <property type="match status" value="1"/>
</dbReference>
<feature type="compositionally biased region" description="Polar residues" evidence="3">
    <location>
        <begin position="670"/>
        <end position="685"/>
    </location>
</feature>
<keyword evidence="5" id="KW-1185">Reference proteome</keyword>
<feature type="region of interest" description="Disordered" evidence="3">
    <location>
        <begin position="58"/>
        <end position="104"/>
    </location>
</feature>
<dbReference type="Proteomes" id="UP001172681">
    <property type="component" value="Unassembled WGS sequence"/>
</dbReference>
<comment type="similarity">
    <text evidence="1">Belongs to the GID4/VID24 family.</text>
</comment>
<feature type="coiled-coil region" evidence="2">
    <location>
        <begin position="194"/>
        <end position="221"/>
    </location>
</feature>
<feature type="region of interest" description="Disordered" evidence="3">
    <location>
        <begin position="1"/>
        <end position="26"/>
    </location>
</feature>
<keyword evidence="2" id="KW-0175">Coiled coil</keyword>
<dbReference type="GO" id="GO:0043161">
    <property type="term" value="P:proteasome-mediated ubiquitin-dependent protein catabolic process"/>
    <property type="evidence" value="ECO:0007669"/>
    <property type="project" value="TreeGrafter"/>
</dbReference>
<dbReference type="PANTHER" id="PTHR14534:SF3">
    <property type="entry name" value="GID COMPLEX SUBUNIT 4 HOMOLOG"/>
    <property type="match status" value="1"/>
</dbReference>
<feature type="region of interest" description="Disordered" evidence="3">
    <location>
        <begin position="444"/>
        <end position="465"/>
    </location>
</feature>
<accession>A0AA38YC38</accession>
<evidence type="ECO:0000256" key="1">
    <source>
        <dbReference type="ARBA" id="ARBA00061469"/>
    </source>
</evidence>
<dbReference type="GO" id="GO:0005773">
    <property type="term" value="C:vacuole"/>
    <property type="evidence" value="ECO:0007669"/>
    <property type="project" value="GOC"/>
</dbReference>
<comment type="caution">
    <text evidence="4">The sequence shown here is derived from an EMBL/GenBank/DDBJ whole genome shotgun (WGS) entry which is preliminary data.</text>
</comment>
<dbReference type="GO" id="GO:0034657">
    <property type="term" value="C:GID complex"/>
    <property type="evidence" value="ECO:0007669"/>
    <property type="project" value="TreeGrafter"/>
</dbReference>
<evidence type="ECO:0000256" key="2">
    <source>
        <dbReference type="SAM" id="Coils"/>
    </source>
</evidence>
<protein>
    <submittedName>
        <fullName evidence="4">Uncharacterized protein</fullName>
    </submittedName>
</protein>
<dbReference type="GO" id="GO:0006623">
    <property type="term" value="P:protein targeting to vacuole"/>
    <property type="evidence" value="ECO:0007669"/>
    <property type="project" value="TreeGrafter"/>
</dbReference>
<proteinExistence type="inferred from homology"/>
<feature type="compositionally biased region" description="Basic and acidic residues" evidence="3">
    <location>
        <begin position="95"/>
        <end position="104"/>
    </location>
</feature>
<sequence>MGLHDVFFLQDTRPSTPPGRPIRLPLEPATIHDPYLRQITESISTAVPDFASTLNIAQSTTEGEAQRSRSSHSAGSTPILSRRIRDTPRPWQTEPRTEENEDHRDLRQIGEDIWARPRYLTEQEFLNRPSETTDQTNMQNHAPARRIYVGNTRTSTTDNLVDSTHGQAFRDFSSSDDSDDDLDRLSTAAQHNDIGGARRDLQRLERALQSYRSARNGLIRTGRITELGAVPTASALRAYWQDNPARESTARSSAVNILQNQDRMSARQWRSVELRRLHNEANSTPGGARRKRDGAGSSAAVERVKNSIRYLSQLRHTDAVGGLELARCLDLDSLYQFEESNMPSDLPMHVDNLPVPQYSSWLVPGMVWHGLQSTEREPSQSTVAWASQTRRDTQRDIFQRSITRRRELMRGTFQEAVEGLSGSLIDAERYLSDLLQDSNGRWGFAREAPPPRRTSQSPHPVESDHWPVKVTIHSVDYDSMTLSGTMSASHMPERISPTRLSTIEQPASTTSMSSYFTGEILDFRKQTLETEPQGRDYRVGGLDIDASYWARLGPFRQEIEKVRNLRGKARVEYQQDSRLWNAYRKSTRDDGDYKEQPAIPGIAGMEIETNENEELSNSRNSSSHRTEESRQIEDDEIMARCLGSAKWLDGKLGQEWILMRWKERCFVDSGAQSSSSNQTRTIFTASGSSSSSQYTARPSEPGAGTSWGLTISGFYYIALNRLTGEVDGLYYDPGSQPYQALRMVPEGMPLSNIISDKTAKSGIDSVGERKTYTCGCSDSACKEKVGVKRWFPSMEFR</sequence>
<dbReference type="EMBL" id="JAPDRN010000011">
    <property type="protein sequence ID" value="KAJ9641600.1"/>
    <property type="molecule type" value="Genomic_DNA"/>
</dbReference>
<feature type="region of interest" description="Disordered" evidence="3">
    <location>
        <begin position="670"/>
        <end position="702"/>
    </location>
</feature>
<organism evidence="4 5">
    <name type="scientific">Knufia peltigerae</name>
    <dbReference type="NCBI Taxonomy" id="1002370"/>
    <lineage>
        <taxon>Eukaryota</taxon>
        <taxon>Fungi</taxon>
        <taxon>Dikarya</taxon>
        <taxon>Ascomycota</taxon>
        <taxon>Pezizomycotina</taxon>
        <taxon>Eurotiomycetes</taxon>
        <taxon>Chaetothyriomycetidae</taxon>
        <taxon>Chaetothyriales</taxon>
        <taxon>Trichomeriaceae</taxon>
        <taxon>Knufia</taxon>
    </lineage>
</organism>